<gene>
    <name evidence="3" type="ORF">AAFH96_11465</name>
</gene>
<accession>A0ABV5CPQ9</accession>
<evidence type="ECO:0000259" key="2">
    <source>
        <dbReference type="Pfam" id="PF02036"/>
    </source>
</evidence>
<dbReference type="SUPFAM" id="SSF55718">
    <property type="entry name" value="SCP-like"/>
    <property type="match status" value="1"/>
</dbReference>
<dbReference type="Gene3D" id="3.30.1050.10">
    <property type="entry name" value="SCP2 sterol-binding domain"/>
    <property type="match status" value="1"/>
</dbReference>
<evidence type="ECO:0000313" key="4">
    <source>
        <dbReference type="Proteomes" id="UP001582793"/>
    </source>
</evidence>
<protein>
    <submittedName>
        <fullName evidence="3">SCP2 sterol-binding domain-containing protein</fullName>
    </submittedName>
</protein>
<dbReference type="RefSeq" id="WP_375734091.1">
    <property type="nucleotide sequence ID" value="NZ_JBCGDC010000025.1"/>
</dbReference>
<comment type="caution">
    <text evidence="3">The sequence shown here is derived from an EMBL/GenBank/DDBJ whole genome shotgun (WGS) entry which is preliminary data.</text>
</comment>
<reference evidence="3 4" key="1">
    <citation type="submission" date="2024-04" db="EMBL/GenBank/DDBJ databases">
        <title>Polymorphospora sp. isolated from Baiyangdian Lake in Xiong'an New Area.</title>
        <authorList>
            <person name="Zhang X."/>
            <person name="Liu J."/>
        </authorList>
    </citation>
    <scope>NUCLEOTIDE SEQUENCE [LARGE SCALE GENOMIC DNA]</scope>
    <source>
        <strain evidence="3 4">2-325</strain>
    </source>
</reference>
<proteinExistence type="predicted"/>
<dbReference type="Proteomes" id="UP001582793">
    <property type="component" value="Unassembled WGS sequence"/>
</dbReference>
<dbReference type="InterPro" id="IPR003033">
    <property type="entry name" value="SCP2_sterol-bd_dom"/>
</dbReference>
<evidence type="ECO:0000256" key="1">
    <source>
        <dbReference type="SAM" id="MobiDB-lite"/>
    </source>
</evidence>
<name>A0ABV5CPQ9_9ACTN</name>
<feature type="domain" description="SCP2" evidence="2">
    <location>
        <begin position="23"/>
        <end position="105"/>
    </location>
</feature>
<evidence type="ECO:0000313" key="3">
    <source>
        <dbReference type="EMBL" id="MFB6393724.1"/>
    </source>
</evidence>
<feature type="region of interest" description="Disordered" evidence="1">
    <location>
        <begin position="107"/>
        <end position="140"/>
    </location>
</feature>
<dbReference type="EMBL" id="JBCGDC010000025">
    <property type="protein sequence ID" value="MFB6393724.1"/>
    <property type="molecule type" value="Genomic_DNA"/>
</dbReference>
<dbReference type="InterPro" id="IPR036527">
    <property type="entry name" value="SCP2_sterol-bd_dom_sf"/>
</dbReference>
<sequence length="140" mass="15522">MGATEAFFEELGQRETGEVPSYVTGTIRFDLHHDEEVDAWNVTFKRGIVFVSRHICGEPDCVVITDRGTFEGMTTGQINAAGAVLRNEIVFTGQLTLFLYFQRLLPGPPGSHDPRPPRVRELRPPATAELRTAAAGRPNR</sequence>
<organism evidence="3 4">
    <name type="scientific">Polymorphospora lycopeni</name>
    <dbReference type="NCBI Taxonomy" id="3140240"/>
    <lineage>
        <taxon>Bacteria</taxon>
        <taxon>Bacillati</taxon>
        <taxon>Actinomycetota</taxon>
        <taxon>Actinomycetes</taxon>
        <taxon>Micromonosporales</taxon>
        <taxon>Micromonosporaceae</taxon>
        <taxon>Polymorphospora</taxon>
    </lineage>
</organism>
<feature type="compositionally biased region" description="Basic and acidic residues" evidence="1">
    <location>
        <begin position="112"/>
        <end position="123"/>
    </location>
</feature>
<keyword evidence="4" id="KW-1185">Reference proteome</keyword>
<dbReference type="Pfam" id="PF02036">
    <property type="entry name" value="SCP2"/>
    <property type="match status" value="1"/>
</dbReference>